<dbReference type="Pfam" id="PF00664">
    <property type="entry name" value="ABC_membrane"/>
    <property type="match status" value="1"/>
</dbReference>
<evidence type="ECO:0000256" key="5">
    <source>
        <dbReference type="ARBA" id="ARBA00022840"/>
    </source>
</evidence>
<keyword evidence="2" id="KW-1003">Cell membrane</keyword>
<dbReference type="Gene3D" id="1.20.1560.10">
    <property type="entry name" value="ABC transporter type 1, transmembrane domain"/>
    <property type="match status" value="1"/>
</dbReference>
<dbReference type="PROSITE" id="PS50893">
    <property type="entry name" value="ABC_TRANSPORTER_2"/>
    <property type="match status" value="1"/>
</dbReference>
<comment type="caution">
    <text evidence="11">The sequence shown here is derived from an EMBL/GenBank/DDBJ whole genome shotgun (WGS) entry which is preliminary data.</text>
</comment>
<dbReference type="InterPro" id="IPR017871">
    <property type="entry name" value="ABC_transporter-like_CS"/>
</dbReference>
<dbReference type="InterPro" id="IPR022515">
    <property type="entry name" value="NHPM_micro_ABC2"/>
</dbReference>
<sequence>MSSIPPGFDLFHSQGTQAQGRTGDPLLLQGRENVWLVAEGRVDVFLVRLRDNRSDDAFHPLFRVDAGELLFGLPPASPLGWGLVAVGAPGHKLLRLDRAGWAGDVQAHPECIAAAAAALDLWMARLVTPLIDSPPQGATAIEAGQQYTVAANQLLLAAGSVWLGARETHLRFLNLESAPIEPAAGTLFPVPPSGWVAAATAGTMSTAGTAALLGEAALWPGLDTFHGMVQSCLIARTLARERLEAERLARKMGHEGEYLDRAMHALAAVLDRRAAAGPPESASASIASALRLVGGAAGFTVTVPPAPAASQATGRRDEVAEIAEASLIRRRAVALKGQWWTTGAGPLLGFREEGGQPVALLPTRGGYMLHDPATGERSPVGAELANTLSPFAFSFYRSFPHGKMKLLDLMKFGSHGLVRDYLLVGLMGLTVGVLGMLTPILTGLLFDTVIPGADRGQLSQVTLALLAGAFGAAMFELTKGFAMLRAESRMDASIQAGVWDRLLRLPAPFFRDFSAGDLAVRANGINAIRQALSGTTLSAIFSAVFSVFNLLLLFYYNAKLALVALALVLVAVLFMVGVNLVALRQQRRLAELSGLLSGMVFQFLGGISKLRTTGSETRAFHQWAVQFAAQQRYQFRAQMAQNAMATFGAVFPVLANIALFGMIAIYLQDAKDFSTGQFLAFNAAFGGLMGAMLAATGALTSILNIIPIYERAKPILRGEPEITSSKAHPGQLTGEIEINHLSFSYAPDGPQILKDVSLQIKPGEFVALVGASGSGKSTLLRLLLGFETPTLGSIFYDRQDMAGLDLGALRRQLGVVLQNGQLLAGDVFTNIIGSAAALTLDDAWDAATQAGIADDIRDMPMGMHTVVSDGGGTLSGGQRQRVLIARAIVNRPRIVIFDEATSALDNRAQAMVSDSLEKLQATRIVIAHRLSTIVNADRILVLDNGNLVQSGTYAALMEQPGIFAELARRQIT</sequence>
<dbReference type="InterPro" id="IPR039421">
    <property type="entry name" value="Type_1_exporter"/>
</dbReference>
<dbReference type="NCBIfam" id="TIGR03797">
    <property type="entry name" value="NHLM_micro_ABC2"/>
    <property type="match status" value="1"/>
</dbReference>
<evidence type="ECO:0000259" key="10">
    <source>
        <dbReference type="PROSITE" id="PS50929"/>
    </source>
</evidence>
<feature type="transmembrane region" description="Helical" evidence="8">
    <location>
        <begin position="531"/>
        <end position="556"/>
    </location>
</feature>
<protein>
    <submittedName>
        <fullName evidence="11">NHLP bacteriocin export ABC transporter permease/ATPase subunit</fullName>
    </submittedName>
</protein>
<evidence type="ECO:0000256" key="1">
    <source>
        <dbReference type="ARBA" id="ARBA00004651"/>
    </source>
</evidence>
<feature type="domain" description="ABC transmembrane type-1" evidence="10">
    <location>
        <begin position="422"/>
        <end position="704"/>
    </location>
</feature>
<evidence type="ECO:0000313" key="11">
    <source>
        <dbReference type="EMBL" id="MFC5496915.1"/>
    </source>
</evidence>
<feature type="transmembrane region" description="Helical" evidence="8">
    <location>
        <begin position="421"/>
        <end position="446"/>
    </location>
</feature>
<dbReference type="PROSITE" id="PS50929">
    <property type="entry name" value="ABC_TM1F"/>
    <property type="match status" value="1"/>
</dbReference>
<dbReference type="EMBL" id="JBHSMF010000003">
    <property type="protein sequence ID" value="MFC5496915.1"/>
    <property type="molecule type" value="Genomic_DNA"/>
</dbReference>
<dbReference type="SUPFAM" id="SSF52540">
    <property type="entry name" value="P-loop containing nucleoside triphosphate hydrolases"/>
    <property type="match status" value="1"/>
</dbReference>
<feature type="transmembrane region" description="Helical" evidence="8">
    <location>
        <begin position="679"/>
        <end position="706"/>
    </location>
</feature>
<gene>
    <name evidence="11" type="ORF">ACFPOE_05150</name>
</gene>
<evidence type="ECO:0000256" key="2">
    <source>
        <dbReference type="ARBA" id="ARBA00022475"/>
    </source>
</evidence>
<dbReference type="InterPro" id="IPR003593">
    <property type="entry name" value="AAA+_ATPase"/>
</dbReference>
<keyword evidence="6 8" id="KW-1133">Transmembrane helix</keyword>
<evidence type="ECO:0000256" key="4">
    <source>
        <dbReference type="ARBA" id="ARBA00022741"/>
    </source>
</evidence>
<reference evidence="12" key="1">
    <citation type="journal article" date="2019" name="Int. J. Syst. Evol. Microbiol.">
        <title>The Global Catalogue of Microorganisms (GCM) 10K type strain sequencing project: providing services to taxonomists for standard genome sequencing and annotation.</title>
        <authorList>
            <consortium name="The Broad Institute Genomics Platform"/>
            <consortium name="The Broad Institute Genome Sequencing Center for Infectious Disease"/>
            <person name="Wu L."/>
            <person name="Ma J."/>
        </authorList>
    </citation>
    <scope>NUCLEOTIDE SEQUENCE [LARGE SCALE GENOMIC DNA]</scope>
    <source>
        <strain evidence="12">CCUG 57401</strain>
    </source>
</reference>
<dbReference type="InterPro" id="IPR027417">
    <property type="entry name" value="P-loop_NTPase"/>
</dbReference>
<dbReference type="InterPro" id="IPR011527">
    <property type="entry name" value="ABC1_TM_dom"/>
</dbReference>
<evidence type="ECO:0000256" key="6">
    <source>
        <dbReference type="ARBA" id="ARBA00022989"/>
    </source>
</evidence>
<dbReference type="RefSeq" id="WP_376848947.1">
    <property type="nucleotide sequence ID" value="NZ_JBHSMF010000003.1"/>
</dbReference>
<keyword evidence="12" id="KW-1185">Reference proteome</keyword>
<keyword evidence="3 8" id="KW-0812">Transmembrane</keyword>
<keyword evidence="5" id="KW-0067">ATP-binding</keyword>
<evidence type="ECO:0000256" key="8">
    <source>
        <dbReference type="SAM" id="Phobius"/>
    </source>
</evidence>
<evidence type="ECO:0000256" key="7">
    <source>
        <dbReference type="ARBA" id="ARBA00023136"/>
    </source>
</evidence>
<feature type="domain" description="ABC transporter" evidence="9">
    <location>
        <begin position="736"/>
        <end position="969"/>
    </location>
</feature>
<dbReference type="PANTHER" id="PTHR24221:SF654">
    <property type="entry name" value="ATP-BINDING CASSETTE SUB-FAMILY B MEMBER 6"/>
    <property type="match status" value="1"/>
</dbReference>
<keyword evidence="7 8" id="KW-0472">Membrane</keyword>
<dbReference type="PROSITE" id="PS00211">
    <property type="entry name" value="ABC_TRANSPORTER_1"/>
    <property type="match status" value="1"/>
</dbReference>
<dbReference type="InterPro" id="IPR036640">
    <property type="entry name" value="ABC1_TM_sf"/>
</dbReference>
<feature type="transmembrane region" description="Helical" evidence="8">
    <location>
        <begin position="643"/>
        <end position="667"/>
    </location>
</feature>
<proteinExistence type="predicted"/>
<evidence type="ECO:0000259" key="9">
    <source>
        <dbReference type="PROSITE" id="PS50893"/>
    </source>
</evidence>
<organism evidence="11 12">
    <name type="scientific">Caenimonas terrae</name>
    <dbReference type="NCBI Taxonomy" id="696074"/>
    <lineage>
        <taxon>Bacteria</taxon>
        <taxon>Pseudomonadati</taxon>
        <taxon>Pseudomonadota</taxon>
        <taxon>Betaproteobacteria</taxon>
        <taxon>Burkholderiales</taxon>
        <taxon>Comamonadaceae</taxon>
        <taxon>Caenimonas</taxon>
    </lineage>
</organism>
<accession>A0ABW0NAK3</accession>
<dbReference type="SMART" id="SM00382">
    <property type="entry name" value="AAA"/>
    <property type="match status" value="1"/>
</dbReference>
<dbReference type="Pfam" id="PF00005">
    <property type="entry name" value="ABC_tran"/>
    <property type="match status" value="1"/>
</dbReference>
<evidence type="ECO:0000256" key="3">
    <source>
        <dbReference type="ARBA" id="ARBA00022692"/>
    </source>
</evidence>
<dbReference type="PANTHER" id="PTHR24221">
    <property type="entry name" value="ATP-BINDING CASSETTE SUB-FAMILY B"/>
    <property type="match status" value="1"/>
</dbReference>
<keyword evidence="4" id="KW-0547">Nucleotide-binding</keyword>
<dbReference type="Gene3D" id="3.40.50.300">
    <property type="entry name" value="P-loop containing nucleotide triphosphate hydrolases"/>
    <property type="match status" value="1"/>
</dbReference>
<comment type="subcellular location">
    <subcellularLocation>
        <location evidence="1">Cell membrane</location>
        <topology evidence="1">Multi-pass membrane protein</topology>
    </subcellularLocation>
</comment>
<evidence type="ECO:0000313" key="12">
    <source>
        <dbReference type="Proteomes" id="UP001596037"/>
    </source>
</evidence>
<name>A0ABW0NAK3_9BURK</name>
<dbReference type="InterPro" id="IPR003439">
    <property type="entry name" value="ABC_transporter-like_ATP-bd"/>
</dbReference>
<dbReference type="Proteomes" id="UP001596037">
    <property type="component" value="Unassembled WGS sequence"/>
</dbReference>
<feature type="transmembrane region" description="Helical" evidence="8">
    <location>
        <begin position="562"/>
        <end position="583"/>
    </location>
</feature>
<dbReference type="SUPFAM" id="SSF90123">
    <property type="entry name" value="ABC transporter transmembrane region"/>
    <property type="match status" value="1"/>
</dbReference>